<accession>A0A7V4THI5</accession>
<dbReference type="GO" id="GO:0022857">
    <property type="term" value="F:transmembrane transporter activity"/>
    <property type="evidence" value="ECO:0007669"/>
    <property type="project" value="InterPro"/>
</dbReference>
<evidence type="ECO:0000313" key="2">
    <source>
        <dbReference type="EMBL" id="HGY39886.1"/>
    </source>
</evidence>
<feature type="transmembrane region" description="Helical" evidence="1">
    <location>
        <begin position="114"/>
        <end position="135"/>
    </location>
</feature>
<feature type="transmembrane region" description="Helical" evidence="1">
    <location>
        <begin position="180"/>
        <end position="204"/>
    </location>
</feature>
<dbReference type="AlphaFoldDB" id="A0A7V4THI5"/>
<evidence type="ECO:0000256" key="1">
    <source>
        <dbReference type="SAM" id="Phobius"/>
    </source>
</evidence>
<keyword evidence="1" id="KW-1133">Transmembrane helix</keyword>
<keyword evidence="1" id="KW-0472">Membrane</keyword>
<comment type="caution">
    <text evidence="2">The sequence shown here is derived from an EMBL/GenBank/DDBJ whole genome shotgun (WGS) entry which is preliminary data.</text>
</comment>
<feature type="transmembrane region" description="Helical" evidence="1">
    <location>
        <begin position="51"/>
        <end position="70"/>
    </location>
</feature>
<organism evidence="2">
    <name type="scientific">Candidatus Caldatribacterium saccharofermentans</name>
    <dbReference type="NCBI Taxonomy" id="1454753"/>
    <lineage>
        <taxon>Bacteria</taxon>
        <taxon>Pseudomonadati</taxon>
        <taxon>Atribacterota</taxon>
        <taxon>Atribacteria</taxon>
        <taxon>Atribacterales</taxon>
        <taxon>Candidatus Caldatribacteriaceae</taxon>
        <taxon>Candidatus Caldatribacterium</taxon>
    </lineage>
</organism>
<feature type="transmembrane region" description="Helical" evidence="1">
    <location>
        <begin position="147"/>
        <end position="168"/>
    </location>
</feature>
<reference evidence="2" key="1">
    <citation type="journal article" date="2020" name="mSystems">
        <title>Genome- and Community-Level Interaction Insights into Carbon Utilization and Element Cycling Functions of Hydrothermarchaeota in Hydrothermal Sediment.</title>
        <authorList>
            <person name="Zhou Z."/>
            <person name="Liu Y."/>
            <person name="Xu W."/>
            <person name="Pan J."/>
            <person name="Luo Z.H."/>
            <person name="Li M."/>
        </authorList>
    </citation>
    <scope>NUCLEOTIDE SEQUENCE [LARGE SCALE GENOMIC DNA]</scope>
    <source>
        <strain evidence="2">SpSt-82</strain>
    </source>
</reference>
<dbReference type="Pfam" id="PF12822">
    <property type="entry name" value="ECF_trnsprt"/>
    <property type="match status" value="1"/>
</dbReference>
<gene>
    <name evidence="2" type="ORF">ENW11_08785</name>
</gene>
<sequence>METPKRTRCIAIRSLLYQGTSFQAANIRATIFHNRVTKGVVLLQVRNLTRASVLLALGIVLPSLFHLSGIPGQVFLPMHIPALLGGFLLGSGESFLLGVVLPPVNFLVSGMPPFPNFLVMMGELGMYGLASSLFFRRLRWGIVPSLFGAMLLGRVVAIFGYFVLFAILGRDFGVLSLLQSLFVVSLPGIAIQLVAVPGLTTLILNREAARNL</sequence>
<feature type="transmembrane region" description="Helical" evidence="1">
    <location>
        <begin position="82"/>
        <end position="102"/>
    </location>
</feature>
<dbReference type="Gene3D" id="1.10.1760.20">
    <property type="match status" value="1"/>
</dbReference>
<proteinExistence type="predicted"/>
<keyword evidence="1" id="KW-0812">Transmembrane</keyword>
<dbReference type="InterPro" id="IPR024529">
    <property type="entry name" value="ECF_trnsprt_substrate-spec"/>
</dbReference>
<protein>
    <submittedName>
        <fullName evidence="2">ECF transporter S component</fullName>
    </submittedName>
</protein>
<name>A0A7V4THI5_9BACT</name>
<dbReference type="EMBL" id="DTIY01000069">
    <property type="protein sequence ID" value="HGY39886.1"/>
    <property type="molecule type" value="Genomic_DNA"/>
</dbReference>